<proteinExistence type="predicted"/>
<accession>A0A2P2PBK0</accession>
<dbReference type="AlphaFoldDB" id="A0A2P2PBK0"/>
<organism evidence="1">
    <name type="scientific">Rhizophora mucronata</name>
    <name type="common">Asiatic mangrove</name>
    <dbReference type="NCBI Taxonomy" id="61149"/>
    <lineage>
        <taxon>Eukaryota</taxon>
        <taxon>Viridiplantae</taxon>
        <taxon>Streptophyta</taxon>
        <taxon>Embryophyta</taxon>
        <taxon>Tracheophyta</taxon>
        <taxon>Spermatophyta</taxon>
        <taxon>Magnoliopsida</taxon>
        <taxon>eudicotyledons</taxon>
        <taxon>Gunneridae</taxon>
        <taxon>Pentapetalae</taxon>
        <taxon>rosids</taxon>
        <taxon>fabids</taxon>
        <taxon>Malpighiales</taxon>
        <taxon>Rhizophoraceae</taxon>
        <taxon>Rhizophora</taxon>
    </lineage>
</organism>
<protein>
    <submittedName>
        <fullName evidence="1">Uncharacterized protein</fullName>
    </submittedName>
</protein>
<reference evidence="1" key="1">
    <citation type="submission" date="2018-02" db="EMBL/GenBank/DDBJ databases">
        <title>Rhizophora mucronata_Transcriptome.</title>
        <authorList>
            <person name="Meera S.P."/>
            <person name="Sreeshan A."/>
            <person name="Augustine A."/>
        </authorList>
    </citation>
    <scope>NUCLEOTIDE SEQUENCE</scope>
    <source>
        <tissue evidence="1">Leaf</tissue>
    </source>
</reference>
<evidence type="ECO:0000313" key="1">
    <source>
        <dbReference type="EMBL" id="MBX52105.1"/>
    </source>
</evidence>
<name>A0A2P2PBK0_RHIMU</name>
<sequence>MKCLGSSNLNKGDFLKKWYFQTKYTPPCEHKISLAREYHNSQ</sequence>
<dbReference type="EMBL" id="GGEC01071621">
    <property type="protein sequence ID" value="MBX52105.1"/>
    <property type="molecule type" value="Transcribed_RNA"/>
</dbReference>